<sequence>MSAALPPPPPPDIDLSQDRRAVIIATSVGTIALAILVVGLRIASRRINHAPLWVDDWLIITSLVCACAHVSCSSLYPTSRGLGKHIWANPPEAALDWAIALFIGELSYTLTMLCAKWSILAFYWRAFHVRKSIKVPICVLAVCVLCWGIAVFLVAIFQCVPVHAWWQRFDPVNPLPPSAYTCGVNSHEFFYGNAIPTIVTDVLMLALPAPYIWTLNLPRGQKVALAGVFLVGFFVTIVSGLRLSIILHQDLKDPDITWVFVDSTNWTITEANSAVVCACLPFLHPALSKLCNGTRRLFSCGSHSGHGSTRKTMTTTNTTTVGRGRTCDGDEGLDDDDSGAVRTWDGDRRFGLSSTHATAFASRSCGTYTSGGDLEADERLFVWTSPDDGRSATTVAAEGRRVAHGNNESLTSIELREMNRVRTSVMDGIVVTREVHMQHQVV</sequence>
<keyword evidence="2 7" id="KW-0812">Transmembrane</keyword>
<dbReference type="EMBL" id="CP086365">
    <property type="protein sequence ID" value="UNI24619.1"/>
    <property type="molecule type" value="Genomic_DNA"/>
</dbReference>
<feature type="transmembrane region" description="Helical" evidence="7">
    <location>
        <begin position="135"/>
        <end position="166"/>
    </location>
</feature>
<name>A0A9Q8VH69_9HYPO</name>
<evidence type="ECO:0000313" key="10">
    <source>
        <dbReference type="Proteomes" id="UP000829364"/>
    </source>
</evidence>
<feature type="domain" description="Rhodopsin" evidence="8">
    <location>
        <begin position="40"/>
        <end position="288"/>
    </location>
</feature>
<evidence type="ECO:0000256" key="5">
    <source>
        <dbReference type="ARBA" id="ARBA00038359"/>
    </source>
</evidence>
<evidence type="ECO:0000313" key="9">
    <source>
        <dbReference type="EMBL" id="UNI24619.1"/>
    </source>
</evidence>
<dbReference type="InterPro" id="IPR049326">
    <property type="entry name" value="Rhodopsin_dom_fungi"/>
</dbReference>
<evidence type="ECO:0000256" key="6">
    <source>
        <dbReference type="SAM" id="MobiDB-lite"/>
    </source>
</evidence>
<comment type="similarity">
    <text evidence="5">Belongs to the SAT4 family.</text>
</comment>
<feature type="transmembrane region" description="Helical" evidence="7">
    <location>
        <begin position="194"/>
        <end position="213"/>
    </location>
</feature>
<dbReference type="Proteomes" id="UP000829364">
    <property type="component" value="Chromosome 12"/>
</dbReference>
<dbReference type="GO" id="GO:0016020">
    <property type="term" value="C:membrane"/>
    <property type="evidence" value="ECO:0007669"/>
    <property type="project" value="UniProtKB-SubCell"/>
</dbReference>
<keyword evidence="10" id="KW-1185">Reference proteome</keyword>
<reference evidence="9" key="1">
    <citation type="submission" date="2021-11" db="EMBL/GenBank/DDBJ databases">
        <title>Purpureocillium_takamizusanense_genome.</title>
        <authorList>
            <person name="Nguyen N.-H."/>
        </authorList>
    </citation>
    <scope>NUCLEOTIDE SEQUENCE</scope>
    <source>
        <strain evidence="9">PT3</strain>
    </source>
</reference>
<evidence type="ECO:0000256" key="2">
    <source>
        <dbReference type="ARBA" id="ARBA00022692"/>
    </source>
</evidence>
<protein>
    <recommendedName>
        <fullName evidence="8">Rhodopsin domain-containing protein</fullName>
    </recommendedName>
</protein>
<feature type="transmembrane region" description="Helical" evidence="7">
    <location>
        <begin position="225"/>
        <end position="247"/>
    </location>
</feature>
<dbReference type="PANTHER" id="PTHR33048">
    <property type="entry name" value="PTH11-LIKE INTEGRAL MEMBRANE PROTEIN (AFU_ORTHOLOGUE AFUA_5G11245)"/>
    <property type="match status" value="1"/>
</dbReference>
<evidence type="ECO:0000256" key="3">
    <source>
        <dbReference type="ARBA" id="ARBA00022989"/>
    </source>
</evidence>
<dbReference type="InterPro" id="IPR052337">
    <property type="entry name" value="SAT4-like"/>
</dbReference>
<feature type="transmembrane region" description="Helical" evidence="7">
    <location>
        <begin position="20"/>
        <end position="40"/>
    </location>
</feature>
<dbReference type="GeneID" id="72072297"/>
<evidence type="ECO:0000256" key="4">
    <source>
        <dbReference type="ARBA" id="ARBA00023136"/>
    </source>
</evidence>
<evidence type="ECO:0000256" key="1">
    <source>
        <dbReference type="ARBA" id="ARBA00004141"/>
    </source>
</evidence>
<feature type="region of interest" description="Disordered" evidence="6">
    <location>
        <begin position="308"/>
        <end position="332"/>
    </location>
</feature>
<keyword evidence="4 7" id="KW-0472">Membrane</keyword>
<evidence type="ECO:0000259" key="8">
    <source>
        <dbReference type="Pfam" id="PF20684"/>
    </source>
</evidence>
<keyword evidence="3 7" id="KW-1133">Transmembrane helix</keyword>
<organism evidence="9 10">
    <name type="scientific">Purpureocillium takamizusanense</name>
    <dbReference type="NCBI Taxonomy" id="2060973"/>
    <lineage>
        <taxon>Eukaryota</taxon>
        <taxon>Fungi</taxon>
        <taxon>Dikarya</taxon>
        <taxon>Ascomycota</taxon>
        <taxon>Pezizomycotina</taxon>
        <taxon>Sordariomycetes</taxon>
        <taxon>Hypocreomycetidae</taxon>
        <taxon>Hypocreales</taxon>
        <taxon>Ophiocordycipitaceae</taxon>
        <taxon>Purpureocillium</taxon>
    </lineage>
</organism>
<dbReference type="Pfam" id="PF20684">
    <property type="entry name" value="Fung_rhodopsin"/>
    <property type="match status" value="1"/>
</dbReference>
<accession>A0A9Q8VH69</accession>
<dbReference type="PANTHER" id="PTHR33048:SF47">
    <property type="entry name" value="INTEGRAL MEMBRANE PROTEIN-RELATED"/>
    <property type="match status" value="1"/>
</dbReference>
<feature type="transmembrane region" description="Helical" evidence="7">
    <location>
        <begin position="52"/>
        <end position="77"/>
    </location>
</feature>
<dbReference type="KEGG" id="ptkz:JDV02_010353"/>
<evidence type="ECO:0000256" key="7">
    <source>
        <dbReference type="SAM" id="Phobius"/>
    </source>
</evidence>
<gene>
    <name evidence="9" type="ORF">JDV02_010353</name>
</gene>
<comment type="subcellular location">
    <subcellularLocation>
        <location evidence="1">Membrane</location>
        <topology evidence="1">Multi-pass membrane protein</topology>
    </subcellularLocation>
</comment>
<dbReference type="OrthoDB" id="5417844at2759"/>
<dbReference type="AlphaFoldDB" id="A0A9Q8VH69"/>
<feature type="compositionally biased region" description="Low complexity" evidence="6">
    <location>
        <begin position="310"/>
        <end position="324"/>
    </location>
</feature>
<dbReference type="RefSeq" id="XP_047848100.1">
    <property type="nucleotide sequence ID" value="XM_047992087.1"/>
</dbReference>
<proteinExistence type="inferred from homology"/>
<feature type="transmembrane region" description="Helical" evidence="7">
    <location>
        <begin position="97"/>
        <end position="123"/>
    </location>
</feature>